<name>A0A921K164_9LACO</name>
<dbReference type="AlphaFoldDB" id="A0A921K164"/>
<evidence type="ECO:0000313" key="1">
    <source>
        <dbReference type="EMBL" id="HJE97643.1"/>
    </source>
</evidence>
<dbReference type="EMBL" id="DYXG01000088">
    <property type="protein sequence ID" value="HJE97643.1"/>
    <property type="molecule type" value="Genomic_DNA"/>
</dbReference>
<comment type="caution">
    <text evidence="1">The sequence shown here is derived from an EMBL/GenBank/DDBJ whole genome shotgun (WGS) entry which is preliminary data.</text>
</comment>
<proteinExistence type="predicted"/>
<accession>A0A921K164</accession>
<reference evidence="1" key="2">
    <citation type="submission" date="2021-09" db="EMBL/GenBank/DDBJ databases">
        <authorList>
            <person name="Gilroy R."/>
        </authorList>
    </citation>
    <scope>NUCLEOTIDE SEQUENCE</scope>
    <source>
        <strain evidence="1">CHK174-6876</strain>
    </source>
</reference>
<dbReference type="Proteomes" id="UP000707535">
    <property type="component" value="Unassembled WGS sequence"/>
</dbReference>
<gene>
    <name evidence="1" type="ORF">K8V00_08480</name>
</gene>
<evidence type="ECO:0000313" key="2">
    <source>
        <dbReference type="Proteomes" id="UP000707535"/>
    </source>
</evidence>
<reference evidence="1" key="1">
    <citation type="journal article" date="2021" name="PeerJ">
        <title>Extensive microbial diversity within the chicken gut microbiome revealed by metagenomics and culture.</title>
        <authorList>
            <person name="Gilroy R."/>
            <person name="Ravi A."/>
            <person name="Getino M."/>
            <person name="Pursley I."/>
            <person name="Horton D.L."/>
            <person name="Alikhan N.F."/>
            <person name="Baker D."/>
            <person name="Gharbi K."/>
            <person name="Hall N."/>
            <person name="Watson M."/>
            <person name="Adriaenssens E.M."/>
            <person name="Foster-Nyarko E."/>
            <person name="Jarju S."/>
            <person name="Secka A."/>
            <person name="Antonio M."/>
            <person name="Oren A."/>
            <person name="Chaudhuri R.R."/>
            <person name="La Ragione R."/>
            <person name="Hildebrand F."/>
            <person name="Pallen M.J."/>
        </authorList>
    </citation>
    <scope>NUCLEOTIDE SEQUENCE</scope>
    <source>
        <strain evidence="1">CHK174-6876</strain>
    </source>
</reference>
<protein>
    <submittedName>
        <fullName evidence="1">Uncharacterized protein</fullName>
    </submittedName>
</protein>
<sequence length="252" mass="28193">MLNLTVKIEENNTQIAIPAHQLQLMITSDCAVANLKEDGLCLIFDDRKLVTITTLPLSKTKKSQTLIIISMNDNTLKLDHLKFGLVKLAGKNEKTPQIPVEFEAAVTKKVQVIALILAQFGYKLKSPMPKKAGKPRHKWTKEISTLPFYLDYHGATATVFWQKRSEIVIKSGAKLQTEIPLNKDGSVGFSARFAQKLRAEHENEITGKQTVADVVLKSPNEVGLFLYFGGTNSWLQLKDEDGRTLDSWSQVE</sequence>
<organism evidence="1 2">
    <name type="scientific">Ligilactobacillus acidipiscis</name>
    <dbReference type="NCBI Taxonomy" id="89059"/>
    <lineage>
        <taxon>Bacteria</taxon>
        <taxon>Bacillati</taxon>
        <taxon>Bacillota</taxon>
        <taxon>Bacilli</taxon>
        <taxon>Lactobacillales</taxon>
        <taxon>Lactobacillaceae</taxon>
        <taxon>Ligilactobacillus</taxon>
    </lineage>
</organism>